<gene>
    <name evidence="1" type="ORF">SMRZ_LOCUS18807</name>
</gene>
<sequence>MGWNSMETLVKIQERKNEKKIVNDGLTSAEKVKAHTEYTEENKRVNRDIGDDKQNYVEDLEATAGESEREEIIRQLSDMTRKLAGKYSKSERLVKNKEGESVTGIQEQRNMWIEHFEELLNRPAPLNPLDTK</sequence>
<evidence type="ECO:0000313" key="2">
    <source>
        <dbReference type="Proteomes" id="UP000277204"/>
    </source>
</evidence>
<proteinExistence type="predicted"/>
<dbReference type="EMBL" id="UZAI01017766">
    <property type="protein sequence ID" value="VDP29246.1"/>
    <property type="molecule type" value="Genomic_DNA"/>
</dbReference>
<name>A0A183MRY2_9TREM</name>
<dbReference type="Proteomes" id="UP000277204">
    <property type="component" value="Unassembled WGS sequence"/>
</dbReference>
<accession>A0A183MRY2</accession>
<organism evidence="1 2">
    <name type="scientific">Schistosoma margrebowiei</name>
    <dbReference type="NCBI Taxonomy" id="48269"/>
    <lineage>
        <taxon>Eukaryota</taxon>
        <taxon>Metazoa</taxon>
        <taxon>Spiralia</taxon>
        <taxon>Lophotrochozoa</taxon>
        <taxon>Platyhelminthes</taxon>
        <taxon>Trematoda</taxon>
        <taxon>Digenea</taxon>
        <taxon>Strigeidida</taxon>
        <taxon>Schistosomatoidea</taxon>
        <taxon>Schistosomatidae</taxon>
        <taxon>Schistosoma</taxon>
    </lineage>
</organism>
<protein>
    <submittedName>
        <fullName evidence="1">Uncharacterized protein</fullName>
    </submittedName>
</protein>
<reference evidence="1 2" key="1">
    <citation type="submission" date="2018-11" db="EMBL/GenBank/DDBJ databases">
        <authorList>
            <consortium name="Pathogen Informatics"/>
        </authorList>
    </citation>
    <scope>NUCLEOTIDE SEQUENCE [LARGE SCALE GENOMIC DNA]</scope>
    <source>
        <strain evidence="1 2">Zambia</strain>
    </source>
</reference>
<dbReference type="AlphaFoldDB" id="A0A183MRY2"/>
<keyword evidence="2" id="KW-1185">Reference proteome</keyword>
<evidence type="ECO:0000313" key="1">
    <source>
        <dbReference type="EMBL" id="VDP29246.1"/>
    </source>
</evidence>